<dbReference type="Gene3D" id="3.40.50.80">
    <property type="entry name" value="Nucleotide-binding domain of ferredoxin-NADP reductase (FNR) module"/>
    <property type="match status" value="1"/>
</dbReference>
<evidence type="ECO:0000259" key="19">
    <source>
        <dbReference type="PROSITE" id="PS51384"/>
    </source>
</evidence>
<feature type="domain" description="FAD-binding FR-type" evidence="19">
    <location>
        <begin position="150"/>
        <end position="255"/>
    </location>
</feature>
<dbReference type="PROSITE" id="PS51384">
    <property type="entry name" value="FAD_FR"/>
    <property type="match status" value="1"/>
</dbReference>
<sequence>MLSQNTIDIVKSTAPLLAETGPKLTAHFYDRMFRHHPELKDIFNLTHQDSGRQREALFNAVYGYAANIDNLEVLLPVVEKIAQKHASFNITADQYAIVGEHLLGTIDELFAPGQAVLDAWAEAYGLLSTVFIDREEAIYQENEAKTGGWRGTREFELVAKTPESDVITSFVFMPTDDQPVATYQPGQYIGIYLKPDCFDNQEIRQYSLSGAPNGKTYRISVKRETLGTVSSYLHQQLKVGDKVQLAAPSGDFFFRSEVTQPVALISAGVGLTPMLAMLESIKDSHQAPVHWLHAAENHRQHAFGSQVEEITNTAEGVSSHVWYREPQGFKADFDGFMDLSQMDGAIDWQNTTFYFCGPVGFMQHVAKQLKEKGVSESQMHYECFGPHKVL</sequence>
<evidence type="ECO:0000256" key="6">
    <source>
        <dbReference type="ARBA" id="ARBA00022621"/>
    </source>
</evidence>
<keyword evidence="13 17" id="KW-0520">NAD</keyword>
<proteinExistence type="inferred from homology"/>
<dbReference type="GO" id="GO:0020037">
    <property type="term" value="F:heme binding"/>
    <property type="evidence" value="ECO:0007669"/>
    <property type="project" value="InterPro"/>
</dbReference>
<dbReference type="GO" id="GO:0071949">
    <property type="term" value="F:FAD binding"/>
    <property type="evidence" value="ECO:0007669"/>
    <property type="project" value="InterPro"/>
</dbReference>
<dbReference type="OrthoDB" id="9801223at2"/>
<comment type="cofactor">
    <cofactor evidence="17">
        <name>heme b</name>
        <dbReference type="ChEBI" id="CHEBI:60344"/>
    </cofactor>
    <text evidence="17">Binds 1 heme b (iron(II)-protoporphyrin IX) group per subunit.</text>
</comment>
<dbReference type="PRINTS" id="PR00371">
    <property type="entry name" value="FPNCR"/>
</dbReference>
<dbReference type="NCBIfam" id="NF009805">
    <property type="entry name" value="PRK13289.1"/>
    <property type="match status" value="1"/>
</dbReference>
<dbReference type="InterPro" id="IPR001709">
    <property type="entry name" value="Flavoprot_Pyr_Nucl_cyt_Rdtase"/>
</dbReference>
<feature type="binding site" evidence="17">
    <location>
        <position position="188"/>
    </location>
    <ligand>
        <name>FAD</name>
        <dbReference type="ChEBI" id="CHEBI:57692"/>
    </ligand>
</feature>
<dbReference type="RefSeq" id="WP_046219222.1">
    <property type="nucleotide sequence ID" value="NZ_JWYV01000002.1"/>
</dbReference>
<dbReference type="HAMAP" id="MF_01252">
    <property type="entry name" value="Hmp"/>
    <property type="match status" value="1"/>
</dbReference>
<keyword evidence="21" id="KW-1185">Reference proteome</keyword>
<comment type="caution">
    <text evidence="20">The sequence shown here is derived from an EMBL/GenBank/DDBJ whole genome shotgun (WGS) entry which is preliminary data.</text>
</comment>
<keyword evidence="10 17" id="KW-0521">NADP</keyword>
<dbReference type="GO" id="GO:0005344">
    <property type="term" value="F:oxygen carrier activity"/>
    <property type="evidence" value="ECO:0007669"/>
    <property type="project" value="UniProtKB-UniRule"/>
</dbReference>
<reference evidence="20 21" key="1">
    <citation type="submission" date="2014-12" db="EMBL/GenBank/DDBJ databases">
        <title>Mercury Reductase activity and rhizosphere competence traits in the genome of root associated Photobacterium halotolerans MELD1.</title>
        <authorList>
            <person name="Mathew D.C."/>
            <person name="Huang C.-C."/>
        </authorList>
    </citation>
    <scope>NUCLEOTIDE SEQUENCE [LARGE SCALE GENOMIC DNA]</scope>
    <source>
        <strain evidence="20 21">MELD1</strain>
    </source>
</reference>
<feature type="active site" description="Charge relay system" evidence="17">
    <location>
        <position position="135"/>
    </location>
</feature>
<dbReference type="InterPro" id="IPR012292">
    <property type="entry name" value="Globin/Proto"/>
</dbReference>
<evidence type="ECO:0000256" key="11">
    <source>
        <dbReference type="ARBA" id="ARBA00023002"/>
    </source>
</evidence>
<dbReference type="EC" id="1.14.12.17" evidence="17"/>
<dbReference type="Proteomes" id="UP000033633">
    <property type="component" value="Unassembled WGS sequence"/>
</dbReference>
<dbReference type="PROSITE" id="PS01033">
    <property type="entry name" value="GLOBIN"/>
    <property type="match status" value="1"/>
</dbReference>
<feature type="binding site" evidence="17">
    <location>
        <begin position="204"/>
        <end position="207"/>
    </location>
    <ligand>
        <name>FAD</name>
        <dbReference type="ChEBI" id="CHEBI:57692"/>
    </ligand>
</feature>
<keyword evidence="4 17" id="KW-0216">Detoxification</keyword>
<keyword evidence="9 17" id="KW-0274">FAD</keyword>
<evidence type="ECO:0000259" key="18">
    <source>
        <dbReference type="PROSITE" id="PS01033"/>
    </source>
</evidence>
<dbReference type="Gene3D" id="1.10.490.10">
    <property type="entry name" value="Globins"/>
    <property type="match status" value="1"/>
</dbReference>
<comment type="catalytic activity">
    <reaction evidence="15 17">
        <text>2 nitric oxide + NADH + 2 O2 = 2 nitrate + NAD(+) + H(+)</text>
        <dbReference type="Rhea" id="RHEA:19469"/>
        <dbReference type="ChEBI" id="CHEBI:15378"/>
        <dbReference type="ChEBI" id="CHEBI:15379"/>
        <dbReference type="ChEBI" id="CHEBI:16480"/>
        <dbReference type="ChEBI" id="CHEBI:17632"/>
        <dbReference type="ChEBI" id="CHEBI:57540"/>
        <dbReference type="ChEBI" id="CHEBI:57945"/>
        <dbReference type="EC" id="1.14.12.17"/>
    </reaction>
</comment>
<keyword evidence="3 17" id="KW-0813">Transport</keyword>
<dbReference type="GO" id="GO:0071500">
    <property type="term" value="P:cellular response to nitrosative stress"/>
    <property type="evidence" value="ECO:0007669"/>
    <property type="project" value="TreeGrafter"/>
</dbReference>
<dbReference type="GO" id="GO:0009636">
    <property type="term" value="P:response to toxic substance"/>
    <property type="evidence" value="ECO:0007669"/>
    <property type="project" value="UniProtKB-KW"/>
</dbReference>
<dbReference type="PRINTS" id="PR00410">
    <property type="entry name" value="PHEHYDRXLASE"/>
</dbReference>
<evidence type="ECO:0000256" key="8">
    <source>
        <dbReference type="ARBA" id="ARBA00022723"/>
    </source>
</evidence>
<dbReference type="PATRIC" id="fig|265726.11.peg.2011"/>
<dbReference type="SUPFAM" id="SSF46458">
    <property type="entry name" value="Globin-like"/>
    <property type="match status" value="1"/>
</dbReference>
<evidence type="ECO:0000256" key="12">
    <source>
        <dbReference type="ARBA" id="ARBA00023004"/>
    </source>
</evidence>
<comment type="domain">
    <text evidence="17">Consists of two distinct domains; an N-terminal heme-containing oxygen-binding domain and a C-terminal reductase domain with binding sites for FAD and NAD(P)H.</text>
</comment>
<dbReference type="GO" id="GO:0019825">
    <property type="term" value="F:oxygen binding"/>
    <property type="evidence" value="ECO:0007669"/>
    <property type="project" value="InterPro"/>
</dbReference>
<evidence type="ECO:0000256" key="13">
    <source>
        <dbReference type="ARBA" id="ARBA00023027"/>
    </source>
</evidence>
<keyword evidence="7 17" id="KW-0285">Flavoprotein</keyword>
<dbReference type="InterPro" id="IPR017927">
    <property type="entry name" value="FAD-bd_FR_type"/>
</dbReference>
<feature type="binding site" evidence="17">
    <location>
        <begin position="268"/>
        <end position="273"/>
    </location>
    <ligand>
        <name>NADP(+)</name>
        <dbReference type="ChEBI" id="CHEBI:58349"/>
    </ligand>
</feature>
<evidence type="ECO:0000256" key="7">
    <source>
        <dbReference type="ARBA" id="ARBA00022630"/>
    </source>
</evidence>
<evidence type="ECO:0000256" key="9">
    <source>
        <dbReference type="ARBA" id="ARBA00022827"/>
    </source>
</evidence>
<evidence type="ECO:0000256" key="1">
    <source>
        <dbReference type="ARBA" id="ARBA00006401"/>
    </source>
</evidence>
<comment type="similarity">
    <text evidence="2 17">Belongs to the globin family. Two-domain flavohemoproteins subfamily.</text>
</comment>
<accession>A0A0F5VGA8</accession>
<feature type="site" description="Influences the redox potential of the prosthetic heme and FAD groups" evidence="17">
    <location>
        <position position="382"/>
    </location>
</feature>
<protein>
    <recommendedName>
        <fullName evidence="17">Flavohemoprotein</fullName>
    </recommendedName>
    <alternativeName>
        <fullName evidence="17">Flavohemoglobin</fullName>
    </alternativeName>
    <alternativeName>
        <fullName evidence="17">Hemoglobin-like protein</fullName>
    </alternativeName>
    <alternativeName>
        <fullName evidence="17">Nitric oxide dioxygenase</fullName>
        <shortName evidence="17">NO oxygenase</shortName>
        <shortName evidence="17">NOD</shortName>
        <ecNumber evidence="17">1.14.12.17</ecNumber>
    </alternativeName>
</protein>
<dbReference type="CDD" id="cd06184">
    <property type="entry name" value="flavohem_like_fad_nad_binding"/>
    <property type="match status" value="1"/>
</dbReference>
<evidence type="ECO:0000256" key="10">
    <source>
        <dbReference type="ARBA" id="ARBA00022857"/>
    </source>
</evidence>
<dbReference type="Pfam" id="PF00175">
    <property type="entry name" value="NAD_binding_1"/>
    <property type="match status" value="1"/>
</dbReference>
<evidence type="ECO:0000256" key="3">
    <source>
        <dbReference type="ARBA" id="ARBA00022448"/>
    </source>
</evidence>
<feature type="binding site" evidence="17">
    <location>
        <begin position="383"/>
        <end position="386"/>
    </location>
    <ligand>
        <name>FAD</name>
        <dbReference type="ChEBI" id="CHEBI:57692"/>
    </ligand>
</feature>
<evidence type="ECO:0000313" key="20">
    <source>
        <dbReference type="EMBL" id="KKD00857.1"/>
    </source>
</evidence>
<organism evidence="20 21">
    <name type="scientific">Photobacterium halotolerans</name>
    <dbReference type="NCBI Taxonomy" id="265726"/>
    <lineage>
        <taxon>Bacteria</taxon>
        <taxon>Pseudomonadati</taxon>
        <taxon>Pseudomonadota</taxon>
        <taxon>Gammaproteobacteria</taxon>
        <taxon>Vibrionales</taxon>
        <taxon>Vibrionaceae</taxon>
        <taxon>Photobacterium</taxon>
    </lineage>
</organism>
<keyword evidence="11 17" id="KW-0560">Oxidoreductase</keyword>
<evidence type="ECO:0000256" key="4">
    <source>
        <dbReference type="ARBA" id="ARBA00022575"/>
    </source>
</evidence>
<comment type="catalytic activity">
    <reaction evidence="16 17">
        <text>2 nitric oxide + NADPH + 2 O2 = 2 nitrate + NADP(+) + H(+)</text>
        <dbReference type="Rhea" id="RHEA:19465"/>
        <dbReference type="ChEBI" id="CHEBI:15378"/>
        <dbReference type="ChEBI" id="CHEBI:15379"/>
        <dbReference type="ChEBI" id="CHEBI:16480"/>
        <dbReference type="ChEBI" id="CHEBI:17632"/>
        <dbReference type="ChEBI" id="CHEBI:57783"/>
        <dbReference type="ChEBI" id="CHEBI:58349"/>
        <dbReference type="EC" id="1.14.12.17"/>
    </reaction>
</comment>
<dbReference type="Pfam" id="PF00042">
    <property type="entry name" value="Globin"/>
    <property type="match status" value="1"/>
</dbReference>
<evidence type="ECO:0000256" key="14">
    <source>
        <dbReference type="ARBA" id="ARBA00025094"/>
    </source>
</evidence>
<evidence type="ECO:0000256" key="16">
    <source>
        <dbReference type="ARBA" id="ARBA00049433"/>
    </source>
</evidence>
<dbReference type="InterPro" id="IPR008333">
    <property type="entry name" value="Cbr1-like_FAD-bd_dom"/>
</dbReference>
<feature type="binding site" description="proximal binding residue" evidence="17">
    <location>
        <position position="85"/>
    </location>
    <ligand>
        <name>heme b</name>
        <dbReference type="ChEBI" id="CHEBI:60344"/>
    </ligand>
    <ligandPart>
        <name>Fe</name>
        <dbReference type="ChEBI" id="CHEBI:18248"/>
    </ligandPart>
</feature>
<gene>
    <name evidence="17" type="primary">hmp</name>
    <name evidence="20" type="ORF">KY46_03325</name>
</gene>
<dbReference type="PANTHER" id="PTHR43396">
    <property type="entry name" value="FLAVOHEMOPROTEIN"/>
    <property type="match status" value="1"/>
</dbReference>
<dbReference type="FunFam" id="1.10.490.10:FF:000003">
    <property type="entry name" value="Flavohemoprotein"/>
    <property type="match status" value="1"/>
</dbReference>
<dbReference type="InterPro" id="IPR023950">
    <property type="entry name" value="Hmp"/>
</dbReference>
<feature type="active site" description="Charge relay system" evidence="17">
    <location>
        <position position="95"/>
    </location>
</feature>
<feature type="site" description="Influences the redox potential of the prosthetic heme and FAD groups" evidence="17">
    <location>
        <position position="84"/>
    </location>
</feature>
<comment type="cofactor">
    <cofactor evidence="17">
        <name>FAD</name>
        <dbReference type="ChEBI" id="CHEBI:57692"/>
    </cofactor>
    <text evidence="17">Binds 1 FAD per subunit.</text>
</comment>
<comment type="function">
    <text evidence="14 17">Is involved in NO detoxification in an aerobic process, termed nitric oxide dioxygenase (NOD) reaction that utilizes O(2) and NAD(P)H to convert NO to nitrate, which protects the bacterium from various noxious nitrogen compounds. Therefore, plays a central role in the inducible response to nitrosative stress.</text>
</comment>
<name>A0A0F5VGA8_9GAMM</name>
<dbReference type="CDD" id="cd14776">
    <property type="entry name" value="HmpEc-globin-like"/>
    <property type="match status" value="1"/>
</dbReference>
<dbReference type="InterPro" id="IPR001433">
    <property type="entry name" value="OxRdtase_FAD/NAD-bd"/>
</dbReference>
<keyword evidence="5 17" id="KW-0349">Heme</keyword>
<comment type="similarity">
    <text evidence="1 17">In the C-terminal section; belongs to the flavoprotein pyridine nucleotide cytochrome reductase family.</text>
</comment>
<dbReference type="FunFam" id="3.40.50.80:FF:000010">
    <property type="entry name" value="Flavohemoprotein"/>
    <property type="match status" value="1"/>
</dbReference>
<dbReference type="InterPro" id="IPR009050">
    <property type="entry name" value="Globin-like_sf"/>
</dbReference>
<feature type="site" description="Involved in heme-bound ligand stabilization and O-O bond activation" evidence="17">
    <location>
        <position position="29"/>
    </location>
</feature>
<keyword evidence="8 17" id="KW-0479">Metal-binding</keyword>
<dbReference type="InterPro" id="IPR000971">
    <property type="entry name" value="Globin"/>
</dbReference>
<dbReference type="EMBL" id="JWYV01000002">
    <property type="protein sequence ID" value="KKD00857.1"/>
    <property type="molecule type" value="Genomic_DNA"/>
</dbReference>
<dbReference type="Gene3D" id="2.40.30.10">
    <property type="entry name" value="Translation factors"/>
    <property type="match status" value="1"/>
</dbReference>
<dbReference type="PANTHER" id="PTHR43396:SF3">
    <property type="entry name" value="FLAVOHEMOPROTEIN"/>
    <property type="match status" value="1"/>
</dbReference>
<dbReference type="FunFam" id="2.40.30.10:FF:000034">
    <property type="entry name" value="Flavohemoprotein"/>
    <property type="match status" value="1"/>
</dbReference>
<keyword evidence="6 17" id="KW-0561">Oxygen transport</keyword>
<feature type="domain" description="Globin" evidence="18">
    <location>
        <begin position="1"/>
        <end position="136"/>
    </location>
</feature>
<evidence type="ECO:0000256" key="2">
    <source>
        <dbReference type="ARBA" id="ARBA00008414"/>
    </source>
</evidence>
<dbReference type="InterPro" id="IPR039261">
    <property type="entry name" value="FNR_nucleotide-bd"/>
</dbReference>
<feature type="region of interest" description="Reductase" evidence="17">
    <location>
        <begin position="147"/>
        <end position="390"/>
    </location>
</feature>
<dbReference type="SUPFAM" id="SSF63380">
    <property type="entry name" value="Riboflavin synthase domain-like"/>
    <property type="match status" value="1"/>
</dbReference>
<dbReference type="GO" id="GO:0046872">
    <property type="term" value="F:metal ion binding"/>
    <property type="evidence" value="ECO:0007669"/>
    <property type="project" value="UniProtKB-KW"/>
</dbReference>
<dbReference type="GO" id="GO:0008941">
    <property type="term" value="F:nitric oxide dioxygenase NAD(P)H activity"/>
    <property type="evidence" value="ECO:0007669"/>
    <property type="project" value="UniProtKB-UniRule"/>
</dbReference>
<keyword evidence="12 17" id="KW-0408">Iron</keyword>
<dbReference type="GO" id="GO:0046210">
    <property type="term" value="P:nitric oxide catabolic process"/>
    <property type="evidence" value="ECO:0007669"/>
    <property type="project" value="TreeGrafter"/>
</dbReference>
<dbReference type="InterPro" id="IPR017938">
    <property type="entry name" value="Riboflavin_synthase-like_b-brl"/>
</dbReference>
<evidence type="ECO:0000313" key="21">
    <source>
        <dbReference type="Proteomes" id="UP000033633"/>
    </source>
</evidence>
<evidence type="ECO:0000256" key="15">
    <source>
        <dbReference type="ARBA" id="ARBA00048649"/>
    </source>
</evidence>
<dbReference type="SUPFAM" id="SSF52343">
    <property type="entry name" value="Ferredoxin reductase-like, C-terminal NADP-linked domain"/>
    <property type="match status" value="1"/>
</dbReference>
<dbReference type="STRING" id="265726.KY46_03325"/>
<evidence type="ECO:0000256" key="5">
    <source>
        <dbReference type="ARBA" id="ARBA00022617"/>
    </source>
</evidence>
<evidence type="ECO:0000256" key="17">
    <source>
        <dbReference type="HAMAP-Rule" id="MF_01252"/>
    </source>
</evidence>
<dbReference type="Pfam" id="PF00970">
    <property type="entry name" value="FAD_binding_6"/>
    <property type="match status" value="1"/>
</dbReference>
<dbReference type="AlphaFoldDB" id="A0A0F5VGA8"/>